<dbReference type="InterPro" id="IPR011050">
    <property type="entry name" value="Pectin_lyase_fold/virulence"/>
</dbReference>
<protein>
    <submittedName>
        <fullName evidence="2">Filamentous hemagglutinin family outer membrane protein</fullName>
    </submittedName>
</protein>
<evidence type="ECO:0000313" key="3">
    <source>
        <dbReference type="Proteomes" id="UP001050975"/>
    </source>
</evidence>
<dbReference type="Proteomes" id="UP001050975">
    <property type="component" value="Unassembled WGS sequence"/>
</dbReference>
<dbReference type="SUPFAM" id="SSF51126">
    <property type="entry name" value="Pectin lyase-like"/>
    <property type="match status" value="5"/>
</dbReference>
<evidence type="ECO:0000313" key="2">
    <source>
        <dbReference type="EMBL" id="GET41289.1"/>
    </source>
</evidence>
<gene>
    <name evidence="2" type="ORF">MiSe_61010</name>
</gene>
<dbReference type="Pfam" id="PF05860">
    <property type="entry name" value="TPS"/>
    <property type="match status" value="1"/>
</dbReference>
<dbReference type="AlphaFoldDB" id="A0AAV3WKT9"/>
<dbReference type="InterPro" id="IPR008638">
    <property type="entry name" value="FhaB/CdiA-like_TPS"/>
</dbReference>
<sequence length="1098" mass="112034">MVQNSSKNCRGGFYQRYGKLTQLINKPAPALKRNYERVILAILFAIAFPSTSLAQITPDTTLPVNSTVTPNGNINIIEGGTRTGNNLFHSFESFSLPTNNTAFFNNALEIQNIFSRVTGNYISNIDGIIRANGTANLFLINPNGIIFGANARLNIGGSFFASTARSLNFADGTQFSTAPTAQTPPLLTVNVPIGLQLGTNAAPIQVQGSRLAVLSGQTLALVGGDVTIAGGNLLAPGGRIELASVSSGQWSLGNNNQQLVTNYGNIQLDQQAILDTSNIGAGEIQLAGGQVTLTGQSQVIANTLGNQNGGNITIQANNFTLQDGGFVSAYTFGEGRSGNIFLNASDSVNIIGTGTIDDVIPTLLLGAFNASLLRDGIFTGSFAAGDAGDLTINTRQMTIREGGRIASVTSVGGRGGDLIVNATNGLEIIGTRTIDEVVDISDNVSAGLPIFITGIATGTLRSGKEGGNLTVTTPRLIVRDRAGIISATTGSGVGGNLTLNAGELVDLRNGSIVATLAVGTGNAGDLNVTTGQLNIVQRGGLSSSSLSAGNAGNLSVNARGVFVERAFIAASTGGKGKGGNLTINASELVEVATSSSIQTGTAGEGNYGNLTINAPRIIIQGFRAGVSTLTTGAGKGGILTVNATESVEIVGDTPGAFIPTEDTVSFVLQNERRNLAGFATVNFNSSGDAGDLIITTPRLLIRDGAGATTSTLGTGLGGNLTVNASESVTLIGRGGLVTATFGNKKAGNLTVNTPRLNLQDGAAISADTFGAGNAGNLTIDTQNLTVQNGSRIGAGTLRNSTGLGGTVTINAQDSIDIIGTSAKNIVPSGVFASTLGTGNAGDLNVETGRLTVGNGAQVTVSGEGAGAAGNLNIIADTVRLDNQGSLRAETQAGDRGNITLQTSALQMRRNSNITTNAFGTANGGNININSDTLAALENSDIRANAIRGRGGSIQINTQGIYRSFNSDIDASSQLGINGIVEIKTPDIDPTQGLVNIPGIDESPNIVTGCQPTGREASSFTITGTGGLPPNPTQPFTSEAIWRDPPSASVATDNRQQTPDKIVEAQGWVRGANGEIILTAEPSGVTPYSPSLPIGCYGK</sequence>
<dbReference type="SMART" id="SM00912">
    <property type="entry name" value="Haemagg_act"/>
    <property type="match status" value="1"/>
</dbReference>
<dbReference type="EMBL" id="BLAY01000117">
    <property type="protein sequence ID" value="GET41289.1"/>
    <property type="molecule type" value="Genomic_DNA"/>
</dbReference>
<feature type="domain" description="Filamentous haemagglutinin FhaB/tRNA nuclease CdiA-like TPS" evidence="1">
    <location>
        <begin position="59"/>
        <end position="170"/>
    </location>
</feature>
<name>A0AAV3WKT9_9CYAN</name>
<organism evidence="2 3">
    <name type="scientific">Microseira wollei NIES-4236</name>
    <dbReference type="NCBI Taxonomy" id="2530354"/>
    <lineage>
        <taxon>Bacteria</taxon>
        <taxon>Bacillati</taxon>
        <taxon>Cyanobacteriota</taxon>
        <taxon>Cyanophyceae</taxon>
        <taxon>Oscillatoriophycideae</taxon>
        <taxon>Aerosakkonematales</taxon>
        <taxon>Aerosakkonemataceae</taxon>
        <taxon>Microseira</taxon>
    </lineage>
</organism>
<dbReference type="Gene3D" id="2.160.20.10">
    <property type="entry name" value="Single-stranded right-handed beta-helix, Pectin lyase-like"/>
    <property type="match status" value="4"/>
</dbReference>
<dbReference type="RefSeq" id="WP_226587510.1">
    <property type="nucleotide sequence ID" value="NZ_BLAY01000117.1"/>
</dbReference>
<accession>A0AAV3WKT9</accession>
<dbReference type="InterPro" id="IPR012334">
    <property type="entry name" value="Pectin_lyas_fold"/>
</dbReference>
<proteinExistence type="predicted"/>
<comment type="caution">
    <text evidence="2">The sequence shown here is derived from an EMBL/GenBank/DDBJ whole genome shotgun (WGS) entry which is preliminary data.</text>
</comment>
<evidence type="ECO:0000259" key="1">
    <source>
        <dbReference type="SMART" id="SM00912"/>
    </source>
</evidence>
<keyword evidence="3" id="KW-1185">Reference proteome</keyword>
<dbReference type="NCBIfam" id="TIGR01901">
    <property type="entry name" value="adhes_NPXG"/>
    <property type="match status" value="1"/>
</dbReference>
<reference evidence="2" key="1">
    <citation type="submission" date="2019-10" db="EMBL/GenBank/DDBJ databases">
        <title>Draft genome sequece of Microseira wollei NIES-4236.</title>
        <authorList>
            <person name="Yamaguchi H."/>
            <person name="Suzuki S."/>
            <person name="Kawachi M."/>
        </authorList>
    </citation>
    <scope>NUCLEOTIDE SEQUENCE</scope>
    <source>
        <strain evidence="2">NIES-4236</strain>
    </source>
</reference>